<reference evidence="2" key="1">
    <citation type="submission" date="2020-02" db="EMBL/GenBank/DDBJ databases">
        <authorList>
            <person name="Meier V. D."/>
        </authorList>
    </citation>
    <scope>NUCLEOTIDE SEQUENCE</scope>
    <source>
        <strain evidence="2">AVDCRST_MAG59</strain>
    </source>
</reference>
<name>A0A6J4VM75_9BACT</name>
<dbReference type="EMBL" id="CADCWF010000360">
    <property type="protein sequence ID" value="CAA9583114.1"/>
    <property type="molecule type" value="Genomic_DNA"/>
</dbReference>
<gene>
    <name evidence="2" type="ORF">AVDCRST_MAG59-5068</name>
</gene>
<sequence length="157" mass="16241">MDQDRFDDLAQSVAEGSSRRSIFKGIAGGSLAALLAAVGFGTVGVEDAEAGRCERRCRRRFDSRSKRRRCIRRKCRGGGGTGGGGGGDTTGNPQPVSTNPTGNLVGDDCTQASDCVSGSTCKNNTCRACATTCDNGTECCITGFCDVLGGQNVCLQI</sequence>
<dbReference type="PROSITE" id="PS51318">
    <property type="entry name" value="TAT"/>
    <property type="match status" value="1"/>
</dbReference>
<evidence type="ECO:0000256" key="1">
    <source>
        <dbReference type="SAM" id="MobiDB-lite"/>
    </source>
</evidence>
<dbReference type="AlphaFoldDB" id="A0A6J4VM75"/>
<protein>
    <submittedName>
        <fullName evidence="2">Uncharacterized protein</fullName>
    </submittedName>
</protein>
<organism evidence="2">
    <name type="scientific">uncultured Thermomicrobiales bacterium</name>
    <dbReference type="NCBI Taxonomy" id="1645740"/>
    <lineage>
        <taxon>Bacteria</taxon>
        <taxon>Pseudomonadati</taxon>
        <taxon>Thermomicrobiota</taxon>
        <taxon>Thermomicrobia</taxon>
        <taxon>Thermomicrobiales</taxon>
        <taxon>environmental samples</taxon>
    </lineage>
</organism>
<dbReference type="InterPro" id="IPR006311">
    <property type="entry name" value="TAT_signal"/>
</dbReference>
<feature type="compositionally biased region" description="Gly residues" evidence="1">
    <location>
        <begin position="77"/>
        <end position="89"/>
    </location>
</feature>
<evidence type="ECO:0000313" key="2">
    <source>
        <dbReference type="EMBL" id="CAA9583114.1"/>
    </source>
</evidence>
<feature type="region of interest" description="Disordered" evidence="1">
    <location>
        <begin position="74"/>
        <end position="99"/>
    </location>
</feature>
<proteinExistence type="predicted"/>
<accession>A0A6J4VM75</accession>